<dbReference type="SUPFAM" id="SSF50022">
    <property type="entry name" value="ISP domain"/>
    <property type="match status" value="1"/>
</dbReference>
<protein>
    <submittedName>
        <fullName evidence="7">(2Fe-2S)-binding protein</fullName>
    </submittedName>
</protein>
<reference evidence="8" key="1">
    <citation type="journal article" date="2018" name="Genome Announc.">
        <title>Complete genome sequence of a Dickeya fangzhongdai type strain causing bleeding canker of pear tree trunks.</title>
        <authorList>
            <person name="Zhao Y."/>
            <person name="Tian Y."/>
            <person name="Li X."/>
            <person name="Hu B."/>
        </authorList>
    </citation>
    <scope>NUCLEOTIDE SEQUENCE [LARGE SCALE GENOMIC DNA]</scope>
    <source>
        <strain evidence="8">DSM 101947</strain>
    </source>
</reference>
<keyword evidence="5" id="KW-0411">Iron-sulfur</keyword>
<gene>
    <name evidence="7" type="ORF">CVE23_02690</name>
</gene>
<keyword evidence="8" id="KW-1185">Reference proteome</keyword>
<dbReference type="PANTHER" id="PTHR21266:SF57">
    <property type="entry name" value="3-CHLOROBENZOATE-3,4-DIOXYGENASE"/>
    <property type="match status" value="1"/>
</dbReference>
<dbReference type="GeneID" id="66563248"/>
<dbReference type="Pfam" id="PF00355">
    <property type="entry name" value="Rieske"/>
    <property type="match status" value="1"/>
</dbReference>
<dbReference type="PROSITE" id="PS51296">
    <property type="entry name" value="RIESKE"/>
    <property type="match status" value="1"/>
</dbReference>
<keyword evidence="4" id="KW-0408">Iron</keyword>
<dbReference type="Proteomes" id="UP000231901">
    <property type="component" value="Chromosome"/>
</dbReference>
<name>A0A2K8QHK1_9GAMM</name>
<evidence type="ECO:0000313" key="8">
    <source>
        <dbReference type="Proteomes" id="UP000231901"/>
    </source>
</evidence>
<dbReference type="InterPro" id="IPR044043">
    <property type="entry name" value="VanA_C_cat"/>
</dbReference>
<dbReference type="AlphaFoldDB" id="A0A2K8QHK1"/>
<evidence type="ECO:0000256" key="4">
    <source>
        <dbReference type="ARBA" id="ARBA00023004"/>
    </source>
</evidence>
<dbReference type="InterPro" id="IPR017941">
    <property type="entry name" value="Rieske_2Fe-2S"/>
</dbReference>
<dbReference type="InterPro" id="IPR050584">
    <property type="entry name" value="Cholesterol_7-desaturase"/>
</dbReference>
<evidence type="ECO:0000256" key="2">
    <source>
        <dbReference type="ARBA" id="ARBA00022723"/>
    </source>
</evidence>
<evidence type="ECO:0000256" key="1">
    <source>
        <dbReference type="ARBA" id="ARBA00022714"/>
    </source>
</evidence>
<dbReference type="InterPro" id="IPR036922">
    <property type="entry name" value="Rieske_2Fe-2S_sf"/>
</dbReference>
<dbReference type="PANTHER" id="PTHR21266">
    <property type="entry name" value="IRON-SULFUR DOMAIN CONTAINING PROTEIN"/>
    <property type="match status" value="1"/>
</dbReference>
<dbReference type="EMBL" id="CP025003">
    <property type="protein sequence ID" value="ATZ92979.1"/>
    <property type="molecule type" value="Genomic_DNA"/>
</dbReference>
<proteinExistence type="predicted"/>
<evidence type="ECO:0000256" key="5">
    <source>
        <dbReference type="ARBA" id="ARBA00023014"/>
    </source>
</evidence>
<accession>A0A2K8QHK1</accession>
<dbReference type="SUPFAM" id="SSF55961">
    <property type="entry name" value="Bet v1-like"/>
    <property type="match status" value="1"/>
</dbReference>
<keyword evidence="3" id="KW-0560">Oxidoreductase</keyword>
<organism evidence="7 8">
    <name type="scientific">Dickeya fangzhongdai</name>
    <dbReference type="NCBI Taxonomy" id="1778540"/>
    <lineage>
        <taxon>Bacteria</taxon>
        <taxon>Pseudomonadati</taxon>
        <taxon>Pseudomonadota</taxon>
        <taxon>Gammaproteobacteria</taxon>
        <taxon>Enterobacterales</taxon>
        <taxon>Pectobacteriaceae</taxon>
        <taxon>Dickeya</taxon>
    </lineage>
</organism>
<dbReference type="Gene3D" id="2.102.10.10">
    <property type="entry name" value="Rieske [2Fe-2S] iron-sulphur domain"/>
    <property type="match status" value="1"/>
</dbReference>
<dbReference type="GO" id="GO:0016491">
    <property type="term" value="F:oxidoreductase activity"/>
    <property type="evidence" value="ECO:0007669"/>
    <property type="project" value="UniProtKB-KW"/>
</dbReference>
<dbReference type="GO" id="GO:0046872">
    <property type="term" value="F:metal ion binding"/>
    <property type="evidence" value="ECO:0007669"/>
    <property type="project" value="UniProtKB-KW"/>
</dbReference>
<dbReference type="Pfam" id="PF19112">
    <property type="entry name" value="VanA_C"/>
    <property type="match status" value="1"/>
</dbReference>
<keyword evidence="1" id="KW-0001">2Fe-2S</keyword>
<evidence type="ECO:0000256" key="3">
    <source>
        <dbReference type="ARBA" id="ARBA00023002"/>
    </source>
</evidence>
<sequence>MKPTLTPPAHCSFEVEDWIRLARCWHPVALASDVGPAPTQVTLLDEQLVVYRIGDEIVAARDICPHRGVPLSMGSHDGEGIVCPYHGLRFGAGGRCNRVPASPEQPIPAKLHLNTFAAREQYGLVWVCLAPPDGILPELPFMPHWNDAGFQQIVCPSFDIAGFAGRQIEGFLDVAHFAWVHTDTFADPDNQQVPDYQPMETPYGFSVDYVSSVSNFARGSARQAPEGFAWLRHFEMFLPFTATLTIHFPDDGRLVIMNAASPVSARKTRLFVPIARNFDLHIPVEDVHAFNLRVFEEDRAMVESQRPEHLPLDLTLEAHIPADRSSIAYRRGLKKLGYGEFFLV</sequence>
<feature type="domain" description="Rieske" evidence="6">
    <location>
        <begin position="25"/>
        <end position="127"/>
    </location>
</feature>
<evidence type="ECO:0000259" key="6">
    <source>
        <dbReference type="PROSITE" id="PS51296"/>
    </source>
</evidence>
<dbReference type="GO" id="GO:0051537">
    <property type="term" value="F:2 iron, 2 sulfur cluster binding"/>
    <property type="evidence" value="ECO:0007669"/>
    <property type="project" value="UniProtKB-KW"/>
</dbReference>
<dbReference type="Gene3D" id="3.90.380.10">
    <property type="entry name" value="Naphthalene 1,2-dioxygenase Alpha Subunit, Chain A, domain 1"/>
    <property type="match status" value="1"/>
</dbReference>
<evidence type="ECO:0000313" key="7">
    <source>
        <dbReference type="EMBL" id="ATZ92979.1"/>
    </source>
</evidence>
<dbReference type="RefSeq" id="WP_100848819.1">
    <property type="nucleotide sequence ID" value="NZ_BMJF01000018.1"/>
</dbReference>
<keyword evidence="2" id="KW-0479">Metal-binding</keyword>
<dbReference type="KEGG" id="dfn:CVE23_02690"/>